<comment type="caution">
    <text evidence="2">The sequence shown here is derived from an EMBL/GenBank/DDBJ whole genome shotgun (WGS) entry which is preliminary data.</text>
</comment>
<evidence type="ECO:0000313" key="2">
    <source>
        <dbReference type="EMBL" id="GIE94314.1"/>
    </source>
</evidence>
<organism evidence="2 3">
    <name type="scientific">Paractinoplanes rishiriensis</name>
    <dbReference type="NCBI Taxonomy" id="1050105"/>
    <lineage>
        <taxon>Bacteria</taxon>
        <taxon>Bacillati</taxon>
        <taxon>Actinomycetota</taxon>
        <taxon>Actinomycetes</taxon>
        <taxon>Micromonosporales</taxon>
        <taxon>Micromonosporaceae</taxon>
        <taxon>Paractinoplanes</taxon>
    </lineage>
</organism>
<feature type="region of interest" description="Disordered" evidence="1">
    <location>
        <begin position="135"/>
        <end position="164"/>
    </location>
</feature>
<dbReference type="AlphaFoldDB" id="A0A919MTJ0"/>
<gene>
    <name evidence="2" type="ORF">Ari01nite_17790</name>
</gene>
<accession>A0A919MTJ0</accession>
<evidence type="ECO:0000256" key="1">
    <source>
        <dbReference type="SAM" id="MobiDB-lite"/>
    </source>
</evidence>
<reference evidence="2" key="1">
    <citation type="submission" date="2021-01" db="EMBL/GenBank/DDBJ databases">
        <title>Whole genome shotgun sequence of Actinoplanes rishiriensis NBRC 108556.</title>
        <authorList>
            <person name="Komaki H."/>
            <person name="Tamura T."/>
        </authorList>
    </citation>
    <scope>NUCLEOTIDE SEQUENCE</scope>
    <source>
        <strain evidence="2">NBRC 108556</strain>
    </source>
</reference>
<evidence type="ECO:0000313" key="3">
    <source>
        <dbReference type="Proteomes" id="UP000636960"/>
    </source>
</evidence>
<proteinExistence type="predicted"/>
<dbReference type="EMBL" id="BOMV01000012">
    <property type="protein sequence ID" value="GIE94314.1"/>
    <property type="molecule type" value="Genomic_DNA"/>
</dbReference>
<dbReference type="Proteomes" id="UP000636960">
    <property type="component" value="Unassembled WGS sequence"/>
</dbReference>
<protein>
    <submittedName>
        <fullName evidence="2">Uncharacterized protein</fullName>
    </submittedName>
</protein>
<name>A0A919MTJ0_9ACTN</name>
<feature type="compositionally biased region" description="Basic residues" evidence="1">
    <location>
        <begin position="142"/>
        <end position="164"/>
    </location>
</feature>
<keyword evidence="3" id="KW-1185">Reference proteome</keyword>
<sequence>MYGTSMPCGSAGCRPRLAVRDLPSPASPRFIDGALLAERIETQRGILATLKAEEEERQAARWRPASELASRSLVQVADVIRETLDRELAVMSLGDPTETVERLRDSFQDAVLRLAPIFGTSDNGHGIYREAIKAADGAPPGPRRRLAPPVRGMRRGNSQRRSMR</sequence>
<dbReference type="RefSeq" id="WP_203780627.1">
    <property type="nucleotide sequence ID" value="NZ_BOMV01000012.1"/>
</dbReference>